<dbReference type="Proteomes" id="UP000826651">
    <property type="component" value="Unassembled WGS sequence"/>
</dbReference>
<evidence type="ECO:0000256" key="3">
    <source>
        <dbReference type="ARBA" id="ARBA00022692"/>
    </source>
</evidence>
<feature type="transmembrane region" description="Helical" evidence="8">
    <location>
        <begin position="464"/>
        <end position="487"/>
    </location>
</feature>
<keyword evidence="12" id="KW-1185">Reference proteome</keyword>
<reference evidence="11 12" key="1">
    <citation type="submission" date="2021-04" db="EMBL/GenBank/DDBJ databases">
        <title>Ruania sp. nov., isolated from sandy soil of mangrove forest.</title>
        <authorList>
            <person name="Ge X."/>
            <person name="Huang R."/>
            <person name="Liu W."/>
        </authorList>
    </citation>
    <scope>NUCLEOTIDE SEQUENCE [LARGE SCALE GENOMIC DNA]</scope>
    <source>
        <strain evidence="11 12">N2-46</strain>
    </source>
</reference>
<keyword evidence="2" id="KW-1003">Cell membrane</keyword>
<proteinExistence type="inferred from homology"/>
<dbReference type="RefSeq" id="WP_223406304.1">
    <property type="nucleotide sequence ID" value="NZ_JAGSHT010000012.1"/>
</dbReference>
<feature type="domain" description="Threonine/serine exporter-like N-terminal" evidence="9">
    <location>
        <begin position="89"/>
        <end position="335"/>
    </location>
</feature>
<evidence type="ECO:0000256" key="4">
    <source>
        <dbReference type="ARBA" id="ARBA00022989"/>
    </source>
</evidence>
<dbReference type="InterPro" id="IPR050539">
    <property type="entry name" value="ThrE_Dicarb/AminoAcid_Exp"/>
</dbReference>
<feature type="transmembrane region" description="Helical" evidence="8">
    <location>
        <begin position="318"/>
        <end position="336"/>
    </location>
</feature>
<dbReference type="PANTHER" id="PTHR34390">
    <property type="entry name" value="UPF0442 PROTEIN YJJB-RELATED"/>
    <property type="match status" value="1"/>
</dbReference>
<dbReference type="EMBL" id="JAGSHT010000012">
    <property type="protein sequence ID" value="MBZ2196957.1"/>
    <property type="molecule type" value="Genomic_DNA"/>
</dbReference>
<dbReference type="InterPro" id="IPR010619">
    <property type="entry name" value="ThrE-like_N"/>
</dbReference>
<evidence type="ECO:0000256" key="2">
    <source>
        <dbReference type="ARBA" id="ARBA00022475"/>
    </source>
</evidence>
<evidence type="ECO:0000256" key="5">
    <source>
        <dbReference type="ARBA" id="ARBA00023136"/>
    </source>
</evidence>
<dbReference type="InterPro" id="IPR024528">
    <property type="entry name" value="ThrE_2"/>
</dbReference>
<evidence type="ECO:0000313" key="12">
    <source>
        <dbReference type="Proteomes" id="UP000826651"/>
    </source>
</evidence>
<keyword evidence="4 8" id="KW-1133">Transmembrane helix</keyword>
<evidence type="ECO:0000256" key="7">
    <source>
        <dbReference type="SAM" id="MobiDB-lite"/>
    </source>
</evidence>
<name>A0ABS7S9L2_9MICO</name>
<dbReference type="Pfam" id="PF12821">
    <property type="entry name" value="ThrE_2"/>
    <property type="match status" value="1"/>
</dbReference>
<feature type="transmembrane region" description="Helical" evidence="8">
    <location>
        <begin position="348"/>
        <end position="372"/>
    </location>
</feature>
<feature type="transmembrane region" description="Helical" evidence="8">
    <location>
        <begin position="379"/>
        <end position="399"/>
    </location>
</feature>
<feature type="transmembrane region" description="Helical" evidence="8">
    <location>
        <begin position="431"/>
        <end position="452"/>
    </location>
</feature>
<sequence>MADQTPGDDASTPTGALGEPLTVQIPSAGPTTGPVRRSARTPTVWSVPQRTLRARARRAMAGDGPPTVTFAMVRKDSGLTAEVERSVLDLVLRTGEVMVATGAPVADTTAVMLRLAAAYGVTNCQVDITFISITASIDRDDDPVTKVRVINVRTSDYSRLTDVTQLVDEAGAGDLSLEAAHERMNVILTSPHPYRRSVVTVALGMMAAGVAVLLGGGLPVAVVAAATTMVIDRSLRFLRNRGLPYLFQQALGAGIATLVALLMLWGKPYLDIPDQVLPPSLVVASGIVVLLAGLSLVGAAQDAISGFPLTAAARSYEVVLYTVGIVIGIGFVLDVGRRFGVPLSISDMTGFATALPLQIACGAVIAGAWSVASYTRMRTVPVVMGVGALASASYAGFLALGMGPAGSSFGAALVVGLLSALVQRGTRTPSMVIAVCGITPLLPGLAIYAAMFEFVDSGDVITGAVRLVAALSIGLALAAGVTLGEFIGTPLGRNADRWQRKVQARARGTRI</sequence>
<feature type="compositionally biased region" description="Polar residues" evidence="7">
    <location>
        <begin position="40"/>
        <end position="49"/>
    </location>
</feature>
<dbReference type="PANTHER" id="PTHR34390:SF2">
    <property type="entry name" value="SUCCINATE TRANSPORTER SUBUNIT YJJP-RELATED"/>
    <property type="match status" value="1"/>
</dbReference>
<gene>
    <name evidence="11" type="ORF">KCQ71_12375</name>
</gene>
<feature type="transmembrane region" description="Helical" evidence="8">
    <location>
        <begin position="243"/>
        <end position="265"/>
    </location>
</feature>
<keyword evidence="3 8" id="KW-0812">Transmembrane</keyword>
<feature type="transmembrane region" description="Helical" evidence="8">
    <location>
        <begin position="277"/>
        <end position="297"/>
    </location>
</feature>
<evidence type="ECO:0000259" key="9">
    <source>
        <dbReference type="Pfam" id="PF06738"/>
    </source>
</evidence>
<accession>A0ABS7S9L2</accession>
<feature type="transmembrane region" description="Helical" evidence="8">
    <location>
        <begin position="198"/>
        <end position="231"/>
    </location>
</feature>
<comment type="caution">
    <text evidence="11">The sequence shown here is derived from an EMBL/GenBank/DDBJ whole genome shotgun (WGS) entry which is preliminary data.</text>
</comment>
<dbReference type="Pfam" id="PF06738">
    <property type="entry name" value="ThrE"/>
    <property type="match status" value="1"/>
</dbReference>
<feature type="domain" description="Threonine/Serine exporter ThrE" evidence="10">
    <location>
        <begin position="363"/>
        <end position="487"/>
    </location>
</feature>
<feature type="region of interest" description="Disordered" evidence="7">
    <location>
        <begin position="1"/>
        <end position="64"/>
    </location>
</feature>
<protein>
    <submittedName>
        <fullName evidence="11">Threonine/serine exporter family protein</fullName>
    </submittedName>
</protein>
<feature type="transmembrane region" description="Helical" evidence="8">
    <location>
        <begin position="405"/>
        <end position="422"/>
    </location>
</feature>
<evidence type="ECO:0000256" key="6">
    <source>
        <dbReference type="ARBA" id="ARBA00034125"/>
    </source>
</evidence>
<evidence type="ECO:0000313" key="11">
    <source>
        <dbReference type="EMBL" id="MBZ2196957.1"/>
    </source>
</evidence>
<comment type="subcellular location">
    <subcellularLocation>
        <location evidence="1">Cell membrane</location>
        <topology evidence="1">Multi-pass membrane protein</topology>
    </subcellularLocation>
</comment>
<comment type="similarity">
    <text evidence="6">Belongs to the ThrE exporter (TC 2.A.79) family.</text>
</comment>
<keyword evidence="5 8" id="KW-0472">Membrane</keyword>
<evidence type="ECO:0000259" key="10">
    <source>
        <dbReference type="Pfam" id="PF12821"/>
    </source>
</evidence>
<organism evidence="11 12">
    <name type="scientific">Occultella gossypii</name>
    <dbReference type="NCBI Taxonomy" id="2800820"/>
    <lineage>
        <taxon>Bacteria</taxon>
        <taxon>Bacillati</taxon>
        <taxon>Actinomycetota</taxon>
        <taxon>Actinomycetes</taxon>
        <taxon>Micrococcales</taxon>
        <taxon>Ruaniaceae</taxon>
        <taxon>Occultella</taxon>
    </lineage>
</organism>
<evidence type="ECO:0000256" key="8">
    <source>
        <dbReference type="SAM" id="Phobius"/>
    </source>
</evidence>
<evidence type="ECO:0000256" key="1">
    <source>
        <dbReference type="ARBA" id="ARBA00004651"/>
    </source>
</evidence>